<dbReference type="OrthoDB" id="3628853at2"/>
<dbReference type="AlphaFoldDB" id="A0A4R5CQP6"/>
<reference evidence="1 2" key="1">
    <citation type="submission" date="2019-03" db="EMBL/GenBank/DDBJ databases">
        <title>Draft genome sequences of novel Actinobacteria.</title>
        <authorList>
            <person name="Sahin N."/>
            <person name="Ay H."/>
            <person name="Saygin H."/>
        </authorList>
    </citation>
    <scope>NUCLEOTIDE SEQUENCE [LARGE SCALE GENOMIC DNA]</scope>
    <source>
        <strain evidence="1 2">5K138</strain>
    </source>
</reference>
<comment type="caution">
    <text evidence="1">The sequence shown here is derived from an EMBL/GenBank/DDBJ whole genome shotgun (WGS) entry which is preliminary data.</text>
</comment>
<organism evidence="1 2">
    <name type="scientific">Jiangella asiatica</name>
    <dbReference type="NCBI Taxonomy" id="2530372"/>
    <lineage>
        <taxon>Bacteria</taxon>
        <taxon>Bacillati</taxon>
        <taxon>Actinomycetota</taxon>
        <taxon>Actinomycetes</taxon>
        <taxon>Jiangellales</taxon>
        <taxon>Jiangellaceae</taxon>
        <taxon>Jiangella</taxon>
    </lineage>
</organism>
<dbReference type="EMBL" id="SMKZ01000034">
    <property type="protein sequence ID" value="TDE02839.1"/>
    <property type="molecule type" value="Genomic_DNA"/>
</dbReference>
<accession>A0A4R5CQP6</accession>
<sequence>MADMLATPDDLRTLLGLDATQLPDAEANLLLAMATSEVQAAAGQDLVQVVDDHLDIMGTTDSWLALPQRPVTDVTLVQIDGQDVTDWRRFGSRLWRTCGWAPCAYEPSQVSLVYTHGYPPGDPALELAKSLTLTLAAAINASPDGVTAGFSIDDYREQMVQTSGDGATNLLPKLSQALLRRTYGGRAGLVRIG</sequence>
<proteinExistence type="predicted"/>
<dbReference type="InParanoid" id="A0A4R5CQP6"/>
<dbReference type="Proteomes" id="UP000294739">
    <property type="component" value="Unassembled WGS sequence"/>
</dbReference>
<protein>
    <submittedName>
        <fullName evidence="1">Uncharacterized protein</fullName>
    </submittedName>
</protein>
<evidence type="ECO:0000313" key="2">
    <source>
        <dbReference type="Proteomes" id="UP000294739"/>
    </source>
</evidence>
<keyword evidence="2" id="KW-1185">Reference proteome</keyword>
<gene>
    <name evidence="1" type="ORF">E1269_21345</name>
</gene>
<dbReference type="RefSeq" id="WP_131898285.1">
    <property type="nucleotide sequence ID" value="NZ_SMKZ01000034.1"/>
</dbReference>
<evidence type="ECO:0000313" key="1">
    <source>
        <dbReference type="EMBL" id="TDE02839.1"/>
    </source>
</evidence>
<name>A0A4R5CQP6_9ACTN</name>